<organism evidence="2 3">
    <name type="scientific">Periconia digitata</name>
    <dbReference type="NCBI Taxonomy" id="1303443"/>
    <lineage>
        <taxon>Eukaryota</taxon>
        <taxon>Fungi</taxon>
        <taxon>Dikarya</taxon>
        <taxon>Ascomycota</taxon>
        <taxon>Pezizomycotina</taxon>
        <taxon>Dothideomycetes</taxon>
        <taxon>Pleosporomycetidae</taxon>
        <taxon>Pleosporales</taxon>
        <taxon>Massarineae</taxon>
        <taxon>Periconiaceae</taxon>
        <taxon>Periconia</taxon>
    </lineage>
</organism>
<keyword evidence="3" id="KW-1185">Reference proteome</keyword>
<dbReference type="Proteomes" id="UP001152607">
    <property type="component" value="Unassembled WGS sequence"/>
</dbReference>
<feature type="chain" id="PRO_5040966637" evidence="1">
    <location>
        <begin position="21"/>
        <end position="109"/>
    </location>
</feature>
<dbReference type="AlphaFoldDB" id="A0A9W4XLH0"/>
<proteinExistence type="predicted"/>
<name>A0A9W4XLH0_9PLEO</name>
<gene>
    <name evidence="2" type="ORF">PDIGIT_LOCUS2458</name>
</gene>
<keyword evidence="1" id="KW-0732">Signal</keyword>
<accession>A0A9W4XLH0</accession>
<reference evidence="2" key="1">
    <citation type="submission" date="2023-01" db="EMBL/GenBank/DDBJ databases">
        <authorList>
            <person name="Van Ghelder C."/>
            <person name="Rancurel C."/>
        </authorList>
    </citation>
    <scope>NUCLEOTIDE SEQUENCE</scope>
    <source>
        <strain evidence="2">CNCM I-4278</strain>
    </source>
</reference>
<protein>
    <submittedName>
        <fullName evidence="2">Uncharacterized protein</fullName>
    </submittedName>
</protein>
<sequence>MKFSVSTVVIVGSIITQVSAWPLELFSNRECGLSLRSIDLPDEAGCTTIVGDDPAYGYMFASPPSGSCVVSLYLDESCNSFISIINSDSVANSCEPANSQIVAFTVDSC</sequence>
<feature type="signal peptide" evidence="1">
    <location>
        <begin position="1"/>
        <end position="20"/>
    </location>
</feature>
<evidence type="ECO:0000313" key="3">
    <source>
        <dbReference type="Proteomes" id="UP001152607"/>
    </source>
</evidence>
<evidence type="ECO:0000256" key="1">
    <source>
        <dbReference type="SAM" id="SignalP"/>
    </source>
</evidence>
<dbReference type="EMBL" id="CAOQHR010000002">
    <property type="protein sequence ID" value="CAI6291057.1"/>
    <property type="molecule type" value="Genomic_DNA"/>
</dbReference>
<comment type="caution">
    <text evidence="2">The sequence shown here is derived from an EMBL/GenBank/DDBJ whole genome shotgun (WGS) entry which is preliminary data.</text>
</comment>
<evidence type="ECO:0000313" key="2">
    <source>
        <dbReference type="EMBL" id="CAI6291057.1"/>
    </source>
</evidence>